<proteinExistence type="predicted"/>
<evidence type="ECO:0000313" key="1">
    <source>
        <dbReference type="EMBL" id="CDQ09409.1"/>
    </source>
</evidence>
<name>A0A060US81_9PROT</name>
<comment type="caution">
    <text evidence="1">The sequence shown here is derived from an EMBL/GenBank/DDBJ whole genome shotgun (WGS) entry which is preliminary data.</text>
</comment>
<protein>
    <submittedName>
        <fullName evidence="1">Uncharacterized protein</fullName>
    </submittedName>
</protein>
<sequence>MLLRMAQIQDKPAPQLAGADSRYLPKGVAVLFVGRSMLLRMAQIQDKPAPQLAGADCLHGQRSPSGAIGVGMPPEHPDRIRVRTIIITAPQQVHRIGARCLTHAAIRVRTIIITAPQQVHRIGARCLTHAALSGPKRT</sequence>
<gene>
    <name evidence="1" type="ORF">AFERRI_30055</name>
</gene>
<organism evidence="1">
    <name type="scientific">Acidithiobacillus ferrivorans</name>
    <dbReference type="NCBI Taxonomy" id="160808"/>
    <lineage>
        <taxon>Bacteria</taxon>
        <taxon>Pseudomonadati</taxon>
        <taxon>Pseudomonadota</taxon>
        <taxon>Acidithiobacillia</taxon>
        <taxon>Acidithiobacillales</taxon>
        <taxon>Acidithiobacillaceae</taxon>
        <taxon>Acidithiobacillus</taxon>
    </lineage>
</organism>
<accession>A0A060US81</accession>
<reference evidence="1" key="1">
    <citation type="submission" date="2014-03" db="EMBL/GenBank/DDBJ databases">
        <authorList>
            <person name="Genoscope - CEA"/>
        </authorList>
    </citation>
    <scope>NUCLEOTIDE SEQUENCE [LARGE SCALE GENOMIC DNA]</scope>
    <source>
        <strain evidence="1">CF27</strain>
    </source>
</reference>
<dbReference type="AlphaFoldDB" id="A0A060US81"/>
<dbReference type="EMBL" id="CCCS020000023">
    <property type="protein sequence ID" value="CDQ09409.1"/>
    <property type="molecule type" value="Genomic_DNA"/>
</dbReference>
<reference evidence="1" key="2">
    <citation type="submission" date="2014-07" db="EMBL/GenBank/DDBJ databases">
        <title>Initial genome analysis of the psychrotolerant acidophile Acidithiobacillus ferrivorans CF27: insights into iron and sulfur oxidation pathways and into biofilm formation.</title>
        <authorList>
            <person name="Talla E."/>
            <person name="Hedrich S."/>
            <person name="Mangenot S."/>
            <person name="Ji B."/>
            <person name="Johnson D.B."/>
            <person name="Barbe V."/>
            <person name="Bonnefoy V."/>
        </authorList>
    </citation>
    <scope>NUCLEOTIDE SEQUENCE [LARGE SCALE GENOMIC DNA]</scope>
    <source>
        <strain evidence="1">CF27</strain>
    </source>
</reference>